<gene>
    <name evidence="2" type="ORF">FLL46_17880</name>
</gene>
<dbReference type="AlphaFoldDB" id="A0A545U8K3"/>
<comment type="subcellular location">
    <subcellularLocation>
        <location evidence="1">Cytoplasm</location>
    </subcellularLocation>
</comment>
<evidence type="ECO:0000313" key="3">
    <source>
        <dbReference type="Proteomes" id="UP000315439"/>
    </source>
</evidence>
<dbReference type="PANTHER" id="PTHR34875">
    <property type="entry name" value="UPF0237 PROTEIN MJ1558"/>
    <property type="match status" value="1"/>
</dbReference>
<keyword evidence="1" id="KW-0678">Repressor</keyword>
<dbReference type="CDD" id="cd04869">
    <property type="entry name" value="ACT_GcvR_2"/>
    <property type="match status" value="1"/>
</dbReference>
<reference evidence="2 3" key="1">
    <citation type="submission" date="2019-07" db="EMBL/GenBank/DDBJ databases">
        <title>Draft genome for Aliikangiella sp. M105.</title>
        <authorList>
            <person name="Wang G."/>
        </authorList>
    </citation>
    <scope>NUCLEOTIDE SEQUENCE [LARGE SCALE GENOMIC DNA]</scope>
    <source>
        <strain evidence="2 3">M105</strain>
    </source>
</reference>
<evidence type="ECO:0000256" key="1">
    <source>
        <dbReference type="PIRNR" id="PIRNR028103"/>
    </source>
</evidence>
<protein>
    <recommendedName>
        <fullName evidence="1">Glycine cleavage system transcriptional repressor</fullName>
    </recommendedName>
</protein>
<dbReference type="Pfam" id="PF13740">
    <property type="entry name" value="ACT_6"/>
    <property type="match status" value="1"/>
</dbReference>
<dbReference type="EMBL" id="VIKS01000011">
    <property type="protein sequence ID" value="TQV85795.1"/>
    <property type="molecule type" value="Genomic_DNA"/>
</dbReference>
<dbReference type="OrthoDB" id="5814713at2"/>
<dbReference type="SUPFAM" id="SSF55021">
    <property type="entry name" value="ACT-like"/>
    <property type="match status" value="2"/>
</dbReference>
<dbReference type="PANTHER" id="PTHR34875:SF5">
    <property type="entry name" value="GLYCINE CLEAVAGE SYSTEM TRANSCRIPTIONAL REPRESSOR"/>
    <property type="match status" value="1"/>
</dbReference>
<dbReference type="Proteomes" id="UP000315439">
    <property type="component" value="Unassembled WGS sequence"/>
</dbReference>
<name>A0A545U8K3_9GAMM</name>
<comment type="caution">
    <text evidence="2">The sequence shown here is derived from an EMBL/GenBank/DDBJ whole genome shotgun (WGS) entry which is preliminary data.</text>
</comment>
<keyword evidence="1" id="KW-0963">Cytoplasm</keyword>
<sequence length="175" mass="19055">MSSQLVISAIAPDRPGIAHEIISLVTDCGCNITESKMKAMGNTFSLVLMAKGEWNALAKLEHILPNKASSLGMTTMMQRTGPTEPRKELPYRVKVIALDYPGISKDLTNFFADQKIEIQEMSCNTYPAVQTGAMIGSIKLTVGIPSGSSVSEIRERFNKFCAKTNLDGNMEPIAQ</sequence>
<proteinExistence type="predicted"/>
<dbReference type="Gene3D" id="3.30.70.260">
    <property type="match status" value="2"/>
</dbReference>
<dbReference type="GO" id="GO:0005737">
    <property type="term" value="C:cytoplasm"/>
    <property type="evidence" value="ECO:0007669"/>
    <property type="project" value="UniProtKB-SubCell"/>
</dbReference>
<dbReference type="InterPro" id="IPR045865">
    <property type="entry name" value="ACT-like_dom_sf"/>
</dbReference>
<dbReference type="InterPro" id="IPR050990">
    <property type="entry name" value="UPF0237/GcvR_regulator"/>
</dbReference>
<dbReference type="RefSeq" id="WP_142932714.1">
    <property type="nucleotide sequence ID" value="NZ_ML660167.1"/>
</dbReference>
<accession>A0A545U8K3</accession>
<keyword evidence="1" id="KW-0804">Transcription</keyword>
<evidence type="ECO:0000313" key="2">
    <source>
        <dbReference type="EMBL" id="TQV85795.1"/>
    </source>
</evidence>
<organism evidence="2 3">
    <name type="scientific">Aliikangiella coralliicola</name>
    <dbReference type="NCBI Taxonomy" id="2592383"/>
    <lineage>
        <taxon>Bacteria</taxon>
        <taxon>Pseudomonadati</taxon>
        <taxon>Pseudomonadota</taxon>
        <taxon>Gammaproteobacteria</taxon>
        <taxon>Oceanospirillales</taxon>
        <taxon>Pleioneaceae</taxon>
        <taxon>Aliikangiella</taxon>
    </lineage>
</organism>
<dbReference type="PIRSF" id="PIRSF028103">
    <property type="entry name" value="GcvR"/>
    <property type="match status" value="1"/>
</dbReference>
<dbReference type="InterPro" id="IPR016867">
    <property type="entry name" value="GcvR"/>
</dbReference>
<keyword evidence="3" id="KW-1185">Reference proteome</keyword>
<dbReference type="GO" id="GO:0006355">
    <property type="term" value="P:regulation of DNA-templated transcription"/>
    <property type="evidence" value="ECO:0007669"/>
    <property type="project" value="UniProtKB-UniRule"/>
</dbReference>